<protein>
    <submittedName>
        <fullName evidence="1">Uncharacterized protein</fullName>
    </submittedName>
</protein>
<proteinExistence type="predicted"/>
<name>A0A183P3W2_9TREM</name>
<dbReference type="EMBL" id="UZAL01029387">
    <property type="protein sequence ID" value="VDP47850.1"/>
    <property type="molecule type" value="Genomic_DNA"/>
</dbReference>
<organism evidence="1 2">
    <name type="scientific">Schistosoma mattheei</name>
    <dbReference type="NCBI Taxonomy" id="31246"/>
    <lineage>
        <taxon>Eukaryota</taxon>
        <taxon>Metazoa</taxon>
        <taxon>Spiralia</taxon>
        <taxon>Lophotrochozoa</taxon>
        <taxon>Platyhelminthes</taxon>
        <taxon>Trematoda</taxon>
        <taxon>Digenea</taxon>
        <taxon>Strigeidida</taxon>
        <taxon>Schistosomatoidea</taxon>
        <taxon>Schistosomatidae</taxon>
        <taxon>Schistosoma</taxon>
    </lineage>
</organism>
<dbReference type="AlphaFoldDB" id="A0A183P3W2"/>
<dbReference type="Proteomes" id="UP000269396">
    <property type="component" value="Unassembled WGS sequence"/>
</dbReference>
<accession>A0A183P3W2</accession>
<sequence>MHMNTNSVTAAPASVNLNIHKGKRKILKYNTENTNTISLDEEALEEVETSTYLDSIINEQGGSDANLNASIVKAMTALLQLKNICKSKQLSVNQYQSHDLQYQRQDSQFYCTELKRAELLQPSSRKYKYL</sequence>
<evidence type="ECO:0000313" key="2">
    <source>
        <dbReference type="Proteomes" id="UP000269396"/>
    </source>
</evidence>
<gene>
    <name evidence="1" type="ORF">SMTD_LOCUS9048</name>
</gene>
<evidence type="ECO:0000313" key="1">
    <source>
        <dbReference type="EMBL" id="VDP47850.1"/>
    </source>
</evidence>
<keyword evidence="2" id="KW-1185">Reference proteome</keyword>
<reference evidence="1 2" key="1">
    <citation type="submission" date="2018-11" db="EMBL/GenBank/DDBJ databases">
        <authorList>
            <consortium name="Pathogen Informatics"/>
        </authorList>
    </citation>
    <scope>NUCLEOTIDE SEQUENCE [LARGE SCALE GENOMIC DNA]</scope>
    <source>
        <strain>Denwood</strain>
        <strain evidence="2">Zambia</strain>
    </source>
</reference>